<dbReference type="KEGG" id="lmq:LMM7_0214"/>
<gene>
    <name evidence="6" type="primary">macA</name>
    <name evidence="6" type="ordered locus">LMM7_0214</name>
</gene>
<accession>A0A0E0UTF1</accession>
<keyword evidence="3" id="KW-1133">Transmembrane helix</keyword>
<dbReference type="PATRIC" id="fig|1030009.3.peg.209"/>
<reference evidence="6 7" key="1">
    <citation type="journal article" date="2011" name="J. Bacteriol.">
        <title>Genome sequence of the nonpathogenic Listeria monocytogenes serovar 4a strain M7.</title>
        <authorList>
            <person name="Chen J."/>
            <person name="Xia Y."/>
            <person name="Cheng C."/>
            <person name="Fang C."/>
            <person name="Shan Y."/>
            <person name="Jin G."/>
            <person name="Fang W."/>
        </authorList>
    </citation>
    <scope>NUCLEOTIDE SEQUENCE [LARGE SCALE GENOMIC DNA]</scope>
    <source>
        <strain evidence="6 7">M7</strain>
    </source>
</reference>
<evidence type="ECO:0000259" key="4">
    <source>
        <dbReference type="Pfam" id="PF25967"/>
    </source>
</evidence>
<protein>
    <submittedName>
        <fullName evidence="6">Putative HlyD family secretion protein putative membrane fusion protein</fullName>
    </submittedName>
</protein>
<evidence type="ECO:0000256" key="3">
    <source>
        <dbReference type="SAM" id="Phobius"/>
    </source>
</evidence>
<keyword evidence="3" id="KW-0472">Membrane</keyword>
<feature type="domain" description="Multidrug resistance protein MdtA-like C-terminal permuted SH3" evidence="4">
    <location>
        <begin position="151"/>
        <end position="211"/>
    </location>
</feature>
<feature type="domain" description="YknX-like beta-barrel" evidence="5">
    <location>
        <begin position="71"/>
        <end position="141"/>
    </location>
</feature>
<evidence type="ECO:0000256" key="1">
    <source>
        <dbReference type="ARBA" id="ARBA00004196"/>
    </source>
</evidence>
<dbReference type="HOGENOM" id="CLU_018816_14_3_9"/>
<dbReference type="Pfam" id="PF25967">
    <property type="entry name" value="RND-MFP_C"/>
    <property type="match status" value="1"/>
</dbReference>
<evidence type="ECO:0000313" key="6">
    <source>
        <dbReference type="EMBL" id="AEH91220.1"/>
    </source>
</evidence>
<comment type="subcellular location">
    <subcellularLocation>
        <location evidence="1">Cell envelope</location>
    </subcellularLocation>
</comment>
<dbReference type="RefSeq" id="WP_003728888.1">
    <property type="nucleotide sequence ID" value="NC_017537.1"/>
</dbReference>
<evidence type="ECO:0000313" key="7">
    <source>
        <dbReference type="Proteomes" id="UP000000486"/>
    </source>
</evidence>
<dbReference type="PANTHER" id="PTHR32347">
    <property type="entry name" value="EFFLUX SYSTEM COMPONENT YKNX-RELATED"/>
    <property type="match status" value="1"/>
</dbReference>
<sequence>MKKWVKWLIVIVIIAVVAVGAVFLLSKNSGSVTQEKLVTAKVKQGEMKINATGTGAISPQNTQVPDYDELQLVAQMDELDIPNIKKDQEVKITVTALPDKTYTGKVKEIAEQGQVQNGVSSFSVIISLDKTDDLKAGMTADASILVNEKKDALYVPIEAVQKDSDDKYYVLVPEEKDNGQTKKVKKFVETGLHNEDNIEITKGVKKDEKVILPTQETATVPGAPS</sequence>
<dbReference type="AlphaFoldDB" id="A0A0E0UTF1"/>
<dbReference type="Gene3D" id="2.40.30.170">
    <property type="match status" value="1"/>
</dbReference>
<dbReference type="Gene3D" id="2.40.420.20">
    <property type="match status" value="1"/>
</dbReference>
<organism evidence="6 7">
    <name type="scientific">Listeria monocytogenes serotype 4a (strain M7)</name>
    <dbReference type="NCBI Taxonomy" id="1030009"/>
    <lineage>
        <taxon>Bacteria</taxon>
        <taxon>Bacillati</taxon>
        <taxon>Bacillota</taxon>
        <taxon>Bacilli</taxon>
        <taxon>Bacillales</taxon>
        <taxon>Listeriaceae</taxon>
        <taxon>Listeria</taxon>
    </lineage>
</organism>
<name>A0A0E0UTF1_LISMM</name>
<dbReference type="GO" id="GO:0030313">
    <property type="term" value="C:cell envelope"/>
    <property type="evidence" value="ECO:0007669"/>
    <property type="project" value="UniProtKB-SubCell"/>
</dbReference>
<dbReference type="Pfam" id="PF25990">
    <property type="entry name" value="Beta-barrel_YknX"/>
    <property type="match status" value="1"/>
</dbReference>
<dbReference type="EMBL" id="CP002816">
    <property type="protein sequence ID" value="AEH91220.1"/>
    <property type="molecule type" value="Genomic_DNA"/>
</dbReference>
<dbReference type="PANTHER" id="PTHR32347:SF14">
    <property type="entry name" value="EFFLUX SYSTEM COMPONENT YKNX-RELATED"/>
    <property type="match status" value="1"/>
</dbReference>
<dbReference type="InterPro" id="IPR058636">
    <property type="entry name" value="Beta-barrel_YknX"/>
</dbReference>
<dbReference type="InterPro" id="IPR058627">
    <property type="entry name" value="MdtA-like_C"/>
</dbReference>
<evidence type="ECO:0000256" key="2">
    <source>
        <dbReference type="ARBA" id="ARBA00023054"/>
    </source>
</evidence>
<keyword evidence="3" id="KW-0812">Transmembrane</keyword>
<dbReference type="Proteomes" id="UP000000486">
    <property type="component" value="Chromosome"/>
</dbReference>
<proteinExistence type="predicted"/>
<dbReference type="InterPro" id="IPR050465">
    <property type="entry name" value="UPF0194_transport"/>
</dbReference>
<feature type="transmembrane region" description="Helical" evidence="3">
    <location>
        <begin position="7"/>
        <end position="26"/>
    </location>
</feature>
<evidence type="ECO:0000259" key="5">
    <source>
        <dbReference type="Pfam" id="PF25990"/>
    </source>
</evidence>
<keyword evidence="2" id="KW-0175">Coiled coil</keyword>